<gene>
    <name evidence="6" type="ORF">IBL28_18785</name>
</gene>
<name>A0A926Q4I9_9FLAO</name>
<dbReference type="Pfam" id="PF00884">
    <property type="entry name" value="Sulfatase"/>
    <property type="match status" value="1"/>
</dbReference>
<protein>
    <submittedName>
        <fullName evidence="6">Sulfatase-like hydrolase/transferase</fullName>
    </submittedName>
</protein>
<dbReference type="GO" id="GO:0004065">
    <property type="term" value="F:arylsulfatase activity"/>
    <property type="evidence" value="ECO:0007669"/>
    <property type="project" value="TreeGrafter"/>
</dbReference>
<comment type="similarity">
    <text evidence="1">Belongs to the sulfatase family.</text>
</comment>
<evidence type="ECO:0000256" key="4">
    <source>
        <dbReference type="ARBA" id="ARBA00022837"/>
    </source>
</evidence>
<keyword evidence="3 6" id="KW-0378">Hydrolase</keyword>
<dbReference type="PANTHER" id="PTHR42693">
    <property type="entry name" value="ARYLSULFATASE FAMILY MEMBER"/>
    <property type="match status" value="1"/>
</dbReference>
<keyword evidence="4" id="KW-0106">Calcium</keyword>
<keyword evidence="2" id="KW-0479">Metal-binding</keyword>
<dbReference type="Proteomes" id="UP000653730">
    <property type="component" value="Unassembled WGS sequence"/>
</dbReference>
<evidence type="ECO:0000313" key="6">
    <source>
        <dbReference type="EMBL" id="MBC9798024.1"/>
    </source>
</evidence>
<dbReference type="PROSITE" id="PS00149">
    <property type="entry name" value="SULFATASE_2"/>
    <property type="match status" value="1"/>
</dbReference>
<evidence type="ECO:0000259" key="5">
    <source>
        <dbReference type="Pfam" id="PF00884"/>
    </source>
</evidence>
<dbReference type="InterPro" id="IPR017850">
    <property type="entry name" value="Alkaline_phosphatase_core_sf"/>
</dbReference>
<reference evidence="6 7" key="1">
    <citation type="submission" date="2020-09" db="EMBL/GenBank/DDBJ databases">
        <title>Sinomicrobium weinanense sp. nov., a halophilic bacteria isolated from saline-alkali soil.</title>
        <authorList>
            <person name="Wu P."/>
            <person name="Ren H."/>
            <person name="Mei Y."/>
            <person name="Liang Y."/>
            <person name="Chen Z."/>
        </authorList>
    </citation>
    <scope>NUCLEOTIDE SEQUENCE [LARGE SCALE GENOMIC DNA]</scope>
    <source>
        <strain evidence="6 7">FJxs</strain>
    </source>
</reference>
<dbReference type="PROSITE" id="PS51257">
    <property type="entry name" value="PROKAR_LIPOPROTEIN"/>
    <property type="match status" value="1"/>
</dbReference>
<dbReference type="InterPro" id="IPR024607">
    <property type="entry name" value="Sulfatase_CS"/>
</dbReference>
<dbReference type="InterPro" id="IPR000917">
    <property type="entry name" value="Sulfatase_N"/>
</dbReference>
<dbReference type="Gene3D" id="3.40.720.10">
    <property type="entry name" value="Alkaline Phosphatase, subunit A"/>
    <property type="match status" value="1"/>
</dbReference>
<proteinExistence type="inferred from homology"/>
<keyword evidence="7" id="KW-1185">Reference proteome</keyword>
<feature type="domain" description="Sulfatase N-terminal" evidence="5">
    <location>
        <begin position="31"/>
        <end position="363"/>
    </location>
</feature>
<dbReference type="GO" id="GO:0046872">
    <property type="term" value="F:metal ion binding"/>
    <property type="evidence" value="ECO:0007669"/>
    <property type="project" value="UniProtKB-KW"/>
</dbReference>
<evidence type="ECO:0000256" key="1">
    <source>
        <dbReference type="ARBA" id="ARBA00008779"/>
    </source>
</evidence>
<evidence type="ECO:0000256" key="3">
    <source>
        <dbReference type="ARBA" id="ARBA00022801"/>
    </source>
</evidence>
<comment type="caution">
    <text evidence="6">The sequence shown here is derived from an EMBL/GenBank/DDBJ whole genome shotgun (WGS) entry which is preliminary data.</text>
</comment>
<dbReference type="SUPFAM" id="SSF53649">
    <property type="entry name" value="Alkaline phosphatase-like"/>
    <property type="match status" value="1"/>
</dbReference>
<evidence type="ECO:0000256" key="2">
    <source>
        <dbReference type="ARBA" id="ARBA00022723"/>
    </source>
</evidence>
<accession>A0A926Q4I9</accession>
<sequence>MKPKYGKFFIISLFLTLYGCGNGPENNSEKPNILFILIDDMGYGDLPTYGNTEVDAPNINRLASEGLSFSQFYVNSPICSPSRVACITGQYPSRWGITSYVHDRRANKERGMKNSLDIKAPTIAREMKKAGYYTAHIGKWHMGGGRDIADVPLITEYGFDESVTQFEGLGERYLAKFETLDLGDDPERPDLEKQSAALGRGKVHWIKRENFTKIFVDRAIEAIKNARKENKPFYINVWPDDIHTPLEPPGDLRGDSSRHARFLGVMHEMDRQLGRLFDYIREDPELSENTLIVLTSDNGPDAGVNKAGNLKGHKTQIYEGGVREPFITWHPGVIPEEKQGTVDTQTVFSAIDLLPSFSAIAGVANDRDLQVDGLDVSSAITGKTSLKRQKALFWLRPPDRPGLFGNNDPDLAIRKGDYKLLMDVD</sequence>
<dbReference type="EMBL" id="JACVDC010000085">
    <property type="protein sequence ID" value="MBC9798024.1"/>
    <property type="molecule type" value="Genomic_DNA"/>
</dbReference>
<dbReference type="RefSeq" id="WP_187967148.1">
    <property type="nucleotide sequence ID" value="NZ_JACVDC010000085.1"/>
</dbReference>
<dbReference type="AlphaFoldDB" id="A0A926Q4I9"/>
<dbReference type="PANTHER" id="PTHR42693:SF33">
    <property type="entry name" value="ARYLSULFATASE"/>
    <property type="match status" value="1"/>
</dbReference>
<evidence type="ECO:0000313" key="7">
    <source>
        <dbReference type="Proteomes" id="UP000653730"/>
    </source>
</evidence>
<organism evidence="6 7">
    <name type="scientific">Sinomicrobium weinanense</name>
    <dbReference type="NCBI Taxonomy" id="2842200"/>
    <lineage>
        <taxon>Bacteria</taxon>
        <taxon>Pseudomonadati</taxon>
        <taxon>Bacteroidota</taxon>
        <taxon>Flavobacteriia</taxon>
        <taxon>Flavobacteriales</taxon>
        <taxon>Flavobacteriaceae</taxon>
        <taxon>Sinomicrobium</taxon>
    </lineage>
</organism>
<dbReference type="InterPro" id="IPR050738">
    <property type="entry name" value="Sulfatase"/>
</dbReference>